<protein>
    <submittedName>
        <fullName evidence="2">Uncharacterized protein</fullName>
    </submittedName>
</protein>
<gene>
    <name evidence="2" type="ORF">P879_07995</name>
</gene>
<feature type="region of interest" description="Disordered" evidence="1">
    <location>
        <begin position="276"/>
        <end position="299"/>
    </location>
</feature>
<evidence type="ECO:0000313" key="2">
    <source>
        <dbReference type="EMBL" id="KAF8567174.1"/>
    </source>
</evidence>
<comment type="caution">
    <text evidence="2">The sequence shown here is derived from an EMBL/GenBank/DDBJ whole genome shotgun (WGS) entry which is preliminary data.</text>
</comment>
<feature type="non-terminal residue" evidence="2">
    <location>
        <position position="1"/>
    </location>
</feature>
<accession>A0A8T0DJR7</accession>
<feature type="compositionally biased region" description="Basic and acidic residues" evidence="1">
    <location>
        <begin position="278"/>
        <end position="287"/>
    </location>
</feature>
<dbReference type="EMBL" id="JTDF01004132">
    <property type="protein sequence ID" value="KAF8567174.1"/>
    <property type="molecule type" value="Genomic_DNA"/>
</dbReference>
<dbReference type="Proteomes" id="UP000699462">
    <property type="component" value="Unassembled WGS sequence"/>
</dbReference>
<reference evidence="2 3" key="1">
    <citation type="submission" date="2019-07" db="EMBL/GenBank/DDBJ databases">
        <title>Annotation for the trematode Paragonimus westermani.</title>
        <authorList>
            <person name="Choi Y.-J."/>
        </authorList>
    </citation>
    <scope>NUCLEOTIDE SEQUENCE [LARGE SCALE GENOMIC DNA]</scope>
    <source>
        <strain evidence="2">180907_Pwestermani</strain>
    </source>
</reference>
<dbReference type="AlphaFoldDB" id="A0A8T0DJR7"/>
<name>A0A8T0DJR7_9TREM</name>
<sequence length="475" mass="53678">LLPHWDSTYVQLRKDEGGYPSNDRNNPTYCEAGLNWKNQSSVGQRRLNRLPRMEINSSNSFGDESTCLFSRSSLASDSISFMDGKWGNSSVDNGDFALKSMQSDDEYQWTYQSSEVSQSIHPWSNRPKPDLRYAATSCAQSNRSTRMIKPTVPYYHAQRNMNAVCPESLVPMQELNSSAANQVQSPSLNTGNTTTVTTYASGRCSRATPNACLQPFSPNRTTPTSTSSKKAMLVHTGLLETAKLLLSESSKMETVLIARDPTSKQIVTEQMIGGGDAGAERVETERSRNHRDRRRQREATELQKQINALSATIERLYQRTNEKAALLSHVVQETLHQIKAISSQREAERRARMKRKRQLTKQLFLRQFRHLQAKRRSLRVKLGVQTGRTNVTGGQLGSIPFTLCAKGLDEGDALKKWEANEDLRDEAENAQAMRLEEDAKIKATSHLRWLNEVTNTQLKYLEEFLTVNRPTDDIE</sequence>
<keyword evidence="3" id="KW-1185">Reference proteome</keyword>
<proteinExistence type="predicted"/>
<evidence type="ECO:0000256" key="1">
    <source>
        <dbReference type="SAM" id="MobiDB-lite"/>
    </source>
</evidence>
<organism evidence="2 3">
    <name type="scientific">Paragonimus westermani</name>
    <dbReference type="NCBI Taxonomy" id="34504"/>
    <lineage>
        <taxon>Eukaryota</taxon>
        <taxon>Metazoa</taxon>
        <taxon>Spiralia</taxon>
        <taxon>Lophotrochozoa</taxon>
        <taxon>Platyhelminthes</taxon>
        <taxon>Trematoda</taxon>
        <taxon>Digenea</taxon>
        <taxon>Plagiorchiida</taxon>
        <taxon>Troglotremata</taxon>
        <taxon>Troglotrematidae</taxon>
        <taxon>Paragonimus</taxon>
    </lineage>
</organism>
<dbReference type="OrthoDB" id="6274473at2759"/>
<evidence type="ECO:0000313" key="3">
    <source>
        <dbReference type="Proteomes" id="UP000699462"/>
    </source>
</evidence>